<feature type="binding site" evidence="23">
    <location>
        <position position="488"/>
    </location>
    <ligand>
        <name>Mn(2+)</name>
        <dbReference type="ChEBI" id="CHEBI:29035"/>
    </ligand>
</feature>
<evidence type="ECO:0000256" key="8">
    <source>
        <dbReference type="ARBA" id="ARBA00022679"/>
    </source>
</evidence>
<feature type="coiled-coil region" evidence="25">
    <location>
        <begin position="182"/>
        <end position="216"/>
    </location>
</feature>
<dbReference type="GO" id="GO:0006487">
    <property type="term" value="P:protein N-linked glycosylation"/>
    <property type="evidence" value="ECO:0007669"/>
    <property type="project" value="TreeGrafter"/>
</dbReference>
<evidence type="ECO:0000256" key="15">
    <source>
        <dbReference type="ARBA" id="ARBA00023157"/>
    </source>
</evidence>
<evidence type="ECO:0000256" key="24">
    <source>
        <dbReference type="PIRSR" id="PIRSR607754-3"/>
    </source>
</evidence>
<dbReference type="AlphaFoldDB" id="A0A922SKD0"/>
<feature type="disulfide bond" evidence="24">
    <location>
        <begin position="423"/>
        <end position="437"/>
    </location>
</feature>
<evidence type="ECO:0000313" key="26">
    <source>
        <dbReference type="EMBL" id="KAH9640399.1"/>
    </source>
</evidence>
<proteinExistence type="inferred from homology"/>
<evidence type="ECO:0000256" key="19">
    <source>
        <dbReference type="ARBA" id="ARBA00031203"/>
    </source>
</evidence>
<comment type="cofactor">
    <cofactor evidence="1 23">
        <name>Mn(2+)</name>
        <dbReference type="ChEBI" id="CHEBI:29035"/>
    </cofactor>
</comment>
<keyword evidence="9" id="KW-0812">Transmembrane</keyword>
<evidence type="ECO:0000256" key="10">
    <source>
        <dbReference type="ARBA" id="ARBA00022723"/>
    </source>
</evidence>
<dbReference type="GO" id="GO:0008455">
    <property type="term" value="F:alpha-1,6-mannosylglycoprotein 2-beta-N-acetylglucosaminyltransferase activity"/>
    <property type="evidence" value="ECO:0007669"/>
    <property type="project" value="UniProtKB-EC"/>
</dbReference>
<reference evidence="26" key="1">
    <citation type="journal article" date="2021" name="G3 (Bethesda)">
        <title>Genome and transcriptome analysis of the beet armyworm Spodoptera exigua reveals targets for pest control. .</title>
        <authorList>
            <person name="Simon S."/>
            <person name="Breeschoten T."/>
            <person name="Jansen H.J."/>
            <person name="Dirks R.P."/>
            <person name="Schranz M.E."/>
            <person name="Ros V.I.D."/>
        </authorList>
    </citation>
    <scope>NUCLEOTIDE SEQUENCE</scope>
    <source>
        <strain evidence="26">TB_SE_WUR_2020</strain>
    </source>
</reference>
<keyword evidence="25" id="KW-0175">Coiled coil</keyword>
<accession>A0A922SKD0</accession>
<dbReference type="EMBL" id="JACEFF010000281">
    <property type="protein sequence ID" value="KAH9640399.1"/>
    <property type="molecule type" value="Genomic_DNA"/>
</dbReference>
<keyword evidence="8" id="KW-0808">Transferase</keyword>
<evidence type="ECO:0000256" key="7">
    <source>
        <dbReference type="ARBA" id="ARBA00022676"/>
    </source>
</evidence>
<keyword evidence="10 23" id="KW-0479">Metal-binding</keyword>
<evidence type="ECO:0000313" key="27">
    <source>
        <dbReference type="Proteomes" id="UP000814243"/>
    </source>
</evidence>
<dbReference type="PANTHER" id="PTHR12871">
    <property type="entry name" value="BETA-1,2-N-ACETYLGLUCOSAMINYLTRANSFERASE II"/>
    <property type="match status" value="1"/>
</dbReference>
<keyword evidence="11" id="KW-0735">Signal-anchor</keyword>
<comment type="similarity">
    <text evidence="4">Belongs to the glycosyltransferase 16 (GT16) protein family.</text>
</comment>
<evidence type="ECO:0000256" key="4">
    <source>
        <dbReference type="ARBA" id="ARBA00011011"/>
    </source>
</evidence>
<evidence type="ECO:0000256" key="14">
    <source>
        <dbReference type="ARBA" id="ARBA00023136"/>
    </source>
</evidence>
<keyword evidence="17 23" id="KW-0464">Manganese</keyword>
<evidence type="ECO:0000256" key="11">
    <source>
        <dbReference type="ARBA" id="ARBA00022968"/>
    </source>
</evidence>
<sequence length="704" mass="82923">MESKCAGCLQVLPNKEKITCKLCKKTYDIQCANITITHFNKVMTVAQKNSWNCQTCKCKIPKTGNINTPIRAPIESQPTDSEENNVTLRKLPTNSNLDISSFQDLSVLGDTQYLEDKETPLSTTKGVLTLENLSEMIILRLRENNQSIIAEIQNTIQIEINKAIAKMREDIDRKTDSLFKENEQRLEDIEIINKKIEKLNIENEKLRNEIKGLNNQKTAKHLTCTESNCKKIVLYGFPEHYKEPDYDQQYRLIDLCREKLNIDLTGYIEETYRLGRNYNQNRPLVIELIMFEKKPFTALKYLDFNPQYDWKPLHIDTIKDLIAKYNSEERILNLDYYGPLNRDAPVFVVFVDTFRTTLKYLLLSLSNLTGIEDALVIFSHSRFDENVHNLVQTINFTRVLQIFYPYTLQVYQNEFPGYTKGDCPHSVSIFKATIINCTGIRTPDINGRFRDPKQSQLKHFWWWTMNKVFENLTIVEHHTGLFTFLEDDVFLIDDFIYMTVHMKKICKLINDCDFISLHSPMIGKFNFEKHLDYTYMVELGTWNAVNHSKVLTFDSSVWNSIVSNYYRFCYFDDSSWARSLYHLSLNRKDGTRFKVMSSRMPRALNTKSQNFFMENLEYDSVEMINNFFETQEQVRHLLYPFYLEVYANIELDEDEFVEIDYDFIGGGWNDPRDKNMCSNMTLNKIKKVIMEMSQEFLQYEPRDD</sequence>
<dbReference type="Proteomes" id="UP000814243">
    <property type="component" value="Unassembled WGS sequence"/>
</dbReference>
<evidence type="ECO:0000256" key="13">
    <source>
        <dbReference type="ARBA" id="ARBA00023034"/>
    </source>
</evidence>
<dbReference type="InterPro" id="IPR007754">
    <property type="entry name" value="GlcNAc_II"/>
</dbReference>
<dbReference type="GO" id="GO:0005795">
    <property type="term" value="C:Golgi stack"/>
    <property type="evidence" value="ECO:0007669"/>
    <property type="project" value="InterPro"/>
</dbReference>
<evidence type="ECO:0000256" key="21">
    <source>
        <dbReference type="ARBA" id="ARBA00032915"/>
    </source>
</evidence>
<evidence type="ECO:0000256" key="23">
    <source>
        <dbReference type="PIRSR" id="PIRSR607754-2"/>
    </source>
</evidence>
<keyword evidence="15 24" id="KW-1015">Disulfide bond</keyword>
<dbReference type="GO" id="GO:0000139">
    <property type="term" value="C:Golgi membrane"/>
    <property type="evidence" value="ECO:0007669"/>
    <property type="project" value="UniProtKB-SubCell"/>
</dbReference>
<comment type="caution">
    <text evidence="26">The sequence shown here is derived from an EMBL/GenBank/DDBJ whole genome shotgun (WGS) entry which is preliminary data.</text>
</comment>
<evidence type="ECO:0000256" key="3">
    <source>
        <dbReference type="ARBA" id="ARBA00004922"/>
    </source>
</evidence>
<evidence type="ECO:0000256" key="20">
    <source>
        <dbReference type="ARBA" id="ARBA00032552"/>
    </source>
</evidence>
<evidence type="ECO:0000256" key="12">
    <source>
        <dbReference type="ARBA" id="ARBA00022989"/>
    </source>
</evidence>
<keyword evidence="14" id="KW-0472">Membrane</keyword>
<evidence type="ECO:0000256" key="17">
    <source>
        <dbReference type="ARBA" id="ARBA00023211"/>
    </source>
</evidence>
<feature type="disulfide bond" evidence="24">
    <location>
        <begin position="569"/>
        <end position="677"/>
    </location>
</feature>
<dbReference type="PANTHER" id="PTHR12871:SF0">
    <property type="entry name" value="ALPHA-1,6-MANNOSYL-GLYCOPROTEIN 2-BETA-N-ACETYLGLUCOSAMINYLTRANSFERASE"/>
    <property type="match status" value="1"/>
</dbReference>
<dbReference type="Pfam" id="PF05060">
    <property type="entry name" value="MGAT2"/>
    <property type="match status" value="1"/>
</dbReference>
<evidence type="ECO:0000256" key="1">
    <source>
        <dbReference type="ARBA" id="ARBA00001936"/>
    </source>
</evidence>
<evidence type="ECO:0000256" key="5">
    <source>
        <dbReference type="ARBA" id="ARBA00012613"/>
    </source>
</evidence>
<comment type="pathway">
    <text evidence="3">Protein modification; protein glycosylation.</text>
</comment>
<dbReference type="Gene3D" id="3.90.550.10">
    <property type="entry name" value="Spore Coat Polysaccharide Biosynthesis Protein SpsA, Chain A"/>
    <property type="match status" value="1"/>
</dbReference>
<keyword evidence="12" id="KW-1133">Transmembrane helix</keyword>
<gene>
    <name evidence="26" type="ORF">HF086_018065</name>
</gene>
<protein>
    <recommendedName>
        <fullName evidence="6">Alpha-1,6-mannosyl-glycoprotein 2-beta-N-acetylglucosaminyltransferase</fullName>
        <ecNumber evidence="5">2.4.1.143</ecNumber>
    </recommendedName>
    <alternativeName>
        <fullName evidence="21">Beta-1,2-N-acetylglucosaminyltransferase II</fullName>
    </alternativeName>
    <alternativeName>
        <fullName evidence="20">GlcNAc-T II</fullName>
    </alternativeName>
    <alternativeName>
        <fullName evidence="19">Mannoside acetylglucosaminyltransferase 2</fullName>
    </alternativeName>
    <alternativeName>
        <fullName evidence="18">N-glycosyl-oligosaccharide-glycoprotein N-acetylglucosaminyltransferase II</fullName>
    </alternativeName>
</protein>
<evidence type="ECO:0000256" key="25">
    <source>
        <dbReference type="SAM" id="Coils"/>
    </source>
</evidence>
<keyword evidence="7" id="KW-0328">Glycosyltransferase</keyword>
<name>A0A922SKD0_SPOEX</name>
<dbReference type="GO" id="GO:0046872">
    <property type="term" value="F:metal ion binding"/>
    <property type="evidence" value="ECO:0007669"/>
    <property type="project" value="UniProtKB-KW"/>
</dbReference>
<evidence type="ECO:0000256" key="18">
    <source>
        <dbReference type="ARBA" id="ARBA00029663"/>
    </source>
</evidence>
<dbReference type="EC" id="2.4.1.143" evidence="5"/>
<comment type="catalytic activity">
    <reaction evidence="22">
        <text>an N(4)-{beta-D-GlcNAc-(1-&gt;2)-alpha-D-Man-(1-&gt;3)-[alpha-D-Man-(1-&gt;6)]-beta-D-Man-(1-&gt;4)-beta-D-GlcNAc-(1-&gt;4)-beta-D-GlcNAc}-L-asparaginyl-[protein] + UDP-N-acetyl-alpha-D-glucosamine = N(4)-{beta-D-GlcNAc-(1-&gt;2)-alpha-D-Man-(1-&gt;3)-[beta-D-GlcNAc-(1-&gt;2)-alpha-D-Man-(1-&gt;6)]-beta-D-Man-(1-&gt;4)-beta-D-GlcNAc-(1-&gt;4)-beta-D-GlcNAc}-L-asparaginyl-[protein] + UDP + H(+)</text>
        <dbReference type="Rhea" id="RHEA:12941"/>
        <dbReference type="Rhea" id="RHEA-COMP:13526"/>
        <dbReference type="Rhea" id="RHEA-COMP:14369"/>
        <dbReference type="ChEBI" id="CHEBI:15378"/>
        <dbReference type="ChEBI" id="CHEBI:57705"/>
        <dbReference type="ChEBI" id="CHEBI:58223"/>
        <dbReference type="ChEBI" id="CHEBI:60615"/>
        <dbReference type="ChEBI" id="CHEBI:60651"/>
        <dbReference type="EC" id="2.4.1.143"/>
    </reaction>
</comment>
<keyword evidence="16" id="KW-0325">Glycoprotein</keyword>
<dbReference type="GO" id="GO:0009312">
    <property type="term" value="P:oligosaccharide biosynthetic process"/>
    <property type="evidence" value="ECO:0007669"/>
    <property type="project" value="InterPro"/>
</dbReference>
<evidence type="ECO:0000256" key="2">
    <source>
        <dbReference type="ARBA" id="ARBA00004323"/>
    </source>
</evidence>
<evidence type="ECO:0000256" key="9">
    <source>
        <dbReference type="ARBA" id="ARBA00022692"/>
    </source>
</evidence>
<comment type="subcellular location">
    <subcellularLocation>
        <location evidence="2">Golgi apparatus membrane</location>
        <topology evidence="2">Single-pass type II membrane protein</topology>
    </subcellularLocation>
</comment>
<evidence type="ECO:0000256" key="16">
    <source>
        <dbReference type="ARBA" id="ARBA00023180"/>
    </source>
</evidence>
<keyword evidence="13" id="KW-0333">Golgi apparatus</keyword>
<dbReference type="InterPro" id="IPR029044">
    <property type="entry name" value="Nucleotide-diphossugar_trans"/>
</dbReference>
<organism evidence="26 27">
    <name type="scientific">Spodoptera exigua</name>
    <name type="common">Beet armyworm</name>
    <name type="synonym">Noctua fulgens</name>
    <dbReference type="NCBI Taxonomy" id="7107"/>
    <lineage>
        <taxon>Eukaryota</taxon>
        <taxon>Metazoa</taxon>
        <taxon>Ecdysozoa</taxon>
        <taxon>Arthropoda</taxon>
        <taxon>Hexapoda</taxon>
        <taxon>Insecta</taxon>
        <taxon>Pterygota</taxon>
        <taxon>Neoptera</taxon>
        <taxon>Endopterygota</taxon>
        <taxon>Lepidoptera</taxon>
        <taxon>Glossata</taxon>
        <taxon>Ditrysia</taxon>
        <taxon>Noctuoidea</taxon>
        <taxon>Noctuidae</taxon>
        <taxon>Amphipyrinae</taxon>
        <taxon>Spodoptera</taxon>
    </lineage>
</organism>
<evidence type="ECO:0000256" key="22">
    <source>
        <dbReference type="ARBA" id="ARBA00093257"/>
    </source>
</evidence>
<evidence type="ECO:0000256" key="6">
    <source>
        <dbReference type="ARBA" id="ARBA00014817"/>
    </source>
</evidence>